<evidence type="ECO:0000256" key="10">
    <source>
        <dbReference type="SAM" id="SignalP"/>
    </source>
</evidence>
<dbReference type="InterPro" id="IPR003245">
    <property type="entry name" value="Phytocyanin_dom"/>
</dbReference>
<evidence type="ECO:0000256" key="8">
    <source>
        <dbReference type="ARBA" id="ARBA00035011"/>
    </source>
</evidence>
<keyword evidence="3 10" id="KW-0732">Signal</keyword>
<organism evidence="12 13">
    <name type="scientific">Kingdonia uniflora</name>
    <dbReference type="NCBI Taxonomy" id="39325"/>
    <lineage>
        <taxon>Eukaryota</taxon>
        <taxon>Viridiplantae</taxon>
        <taxon>Streptophyta</taxon>
        <taxon>Embryophyta</taxon>
        <taxon>Tracheophyta</taxon>
        <taxon>Spermatophyta</taxon>
        <taxon>Magnoliopsida</taxon>
        <taxon>Ranunculales</taxon>
        <taxon>Circaeasteraceae</taxon>
        <taxon>Kingdonia</taxon>
    </lineage>
</organism>
<dbReference type="GO" id="GO:0098552">
    <property type="term" value="C:side of membrane"/>
    <property type="evidence" value="ECO:0007669"/>
    <property type="project" value="UniProtKB-KW"/>
</dbReference>
<keyword evidence="4" id="KW-0472">Membrane</keyword>
<dbReference type="GO" id="GO:0009055">
    <property type="term" value="F:electron transfer activity"/>
    <property type="evidence" value="ECO:0007669"/>
    <property type="project" value="InterPro"/>
</dbReference>
<dbReference type="GO" id="GO:0012505">
    <property type="term" value="C:endomembrane system"/>
    <property type="evidence" value="ECO:0007669"/>
    <property type="project" value="UniProtKB-SubCell"/>
</dbReference>
<protein>
    <recommendedName>
        <fullName evidence="11">Phytocyanin domain-containing protein</fullName>
    </recommendedName>
</protein>
<feature type="signal peptide" evidence="10">
    <location>
        <begin position="1"/>
        <end position="28"/>
    </location>
</feature>
<dbReference type="Gene3D" id="2.60.40.420">
    <property type="entry name" value="Cupredoxins - blue copper proteins"/>
    <property type="match status" value="1"/>
</dbReference>
<dbReference type="PANTHER" id="PTHR33021">
    <property type="entry name" value="BLUE COPPER PROTEIN"/>
    <property type="match status" value="1"/>
</dbReference>
<comment type="subcellular location">
    <subcellularLocation>
        <location evidence="9">Endomembrane system</location>
        <topology evidence="9">Lipid-anchor</topology>
    </subcellularLocation>
    <subcellularLocation>
        <location evidence="1">Membrane</location>
        <topology evidence="1">Lipid-anchor</topology>
        <topology evidence="1">GPI-anchor</topology>
    </subcellularLocation>
</comment>
<dbReference type="CDD" id="cd11019">
    <property type="entry name" value="OsENODL1_like"/>
    <property type="match status" value="1"/>
</dbReference>
<evidence type="ECO:0000256" key="9">
    <source>
        <dbReference type="ARBA" id="ARBA00037868"/>
    </source>
</evidence>
<dbReference type="EMBL" id="JACGCM010001275">
    <property type="protein sequence ID" value="KAF6157559.1"/>
    <property type="molecule type" value="Genomic_DNA"/>
</dbReference>
<keyword evidence="7" id="KW-0449">Lipoprotein</keyword>
<keyword evidence="13" id="KW-1185">Reference proteome</keyword>
<name>A0A7J7MRJ0_9MAGN</name>
<evidence type="ECO:0000256" key="4">
    <source>
        <dbReference type="ARBA" id="ARBA00023136"/>
    </source>
</evidence>
<evidence type="ECO:0000313" key="13">
    <source>
        <dbReference type="Proteomes" id="UP000541444"/>
    </source>
</evidence>
<dbReference type="SUPFAM" id="SSF49503">
    <property type="entry name" value="Cupredoxins"/>
    <property type="match status" value="1"/>
</dbReference>
<feature type="domain" description="Phytocyanin" evidence="11">
    <location>
        <begin position="29"/>
        <end position="131"/>
    </location>
</feature>
<dbReference type="Pfam" id="PF02298">
    <property type="entry name" value="Cu_bind_like"/>
    <property type="match status" value="1"/>
</dbReference>
<dbReference type="InterPro" id="IPR039391">
    <property type="entry name" value="Phytocyanin-like"/>
</dbReference>
<proteinExistence type="inferred from homology"/>
<dbReference type="InterPro" id="IPR008972">
    <property type="entry name" value="Cupredoxin"/>
</dbReference>
<dbReference type="OrthoDB" id="959565at2759"/>
<evidence type="ECO:0000259" key="11">
    <source>
        <dbReference type="PROSITE" id="PS51485"/>
    </source>
</evidence>
<sequence length="171" mass="18694">MASLSSKTALLVFFALVCSLHCNSVVSSVDFEVGQTKGWVVPASNESEIYNTWASKNRFQIGDSVHFKYEKDSVMLVTETEYKHCNTTHPFFFSNNGNTVYTFDRWGLFYFISGVSGHCERGQRMIIKVLALDDGSSGGDGTSGGVPASRVSSAFVFLVVVLSPVVGSFVF</sequence>
<evidence type="ECO:0000256" key="2">
    <source>
        <dbReference type="ARBA" id="ARBA00022622"/>
    </source>
</evidence>
<evidence type="ECO:0000256" key="1">
    <source>
        <dbReference type="ARBA" id="ARBA00004589"/>
    </source>
</evidence>
<evidence type="ECO:0000313" key="12">
    <source>
        <dbReference type="EMBL" id="KAF6157559.1"/>
    </source>
</evidence>
<dbReference type="Proteomes" id="UP000541444">
    <property type="component" value="Unassembled WGS sequence"/>
</dbReference>
<comment type="similarity">
    <text evidence="8">Belongs to the early nodulin-like (ENODL) family.</text>
</comment>
<gene>
    <name evidence="12" type="ORF">GIB67_004497</name>
</gene>
<keyword evidence="5" id="KW-1015">Disulfide bond</keyword>
<reference evidence="12 13" key="1">
    <citation type="journal article" date="2020" name="IScience">
        <title>Genome Sequencing of the Endangered Kingdonia uniflora (Circaeasteraceae, Ranunculales) Reveals Potential Mechanisms of Evolutionary Specialization.</title>
        <authorList>
            <person name="Sun Y."/>
            <person name="Deng T."/>
            <person name="Zhang A."/>
            <person name="Moore M.J."/>
            <person name="Landis J.B."/>
            <person name="Lin N."/>
            <person name="Zhang H."/>
            <person name="Zhang X."/>
            <person name="Huang J."/>
            <person name="Zhang X."/>
            <person name="Sun H."/>
            <person name="Wang H."/>
        </authorList>
    </citation>
    <scope>NUCLEOTIDE SEQUENCE [LARGE SCALE GENOMIC DNA]</scope>
    <source>
        <strain evidence="12">TB1705</strain>
        <tissue evidence="12">Leaf</tissue>
    </source>
</reference>
<comment type="caution">
    <text evidence="12">The sequence shown here is derived from an EMBL/GenBank/DDBJ whole genome shotgun (WGS) entry which is preliminary data.</text>
</comment>
<dbReference type="PROSITE" id="PS51485">
    <property type="entry name" value="PHYTOCYANIN"/>
    <property type="match status" value="1"/>
</dbReference>
<dbReference type="GO" id="GO:0005886">
    <property type="term" value="C:plasma membrane"/>
    <property type="evidence" value="ECO:0007669"/>
    <property type="project" value="TreeGrafter"/>
</dbReference>
<dbReference type="InterPro" id="IPR041846">
    <property type="entry name" value="ENL_dom"/>
</dbReference>
<dbReference type="PANTHER" id="PTHR33021:SF289">
    <property type="entry name" value="EARLY NODULIN-LIKE PROTEIN 5-RELATED"/>
    <property type="match status" value="1"/>
</dbReference>
<evidence type="ECO:0000256" key="3">
    <source>
        <dbReference type="ARBA" id="ARBA00022729"/>
    </source>
</evidence>
<evidence type="ECO:0000256" key="7">
    <source>
        <dbReference type="ARBA" id="ARBA00023288"/>
    </source>
</evidence>
<evidence type="ECO:0000256" key="5">
    <source>
        <dbReference type="ARBA" id="ARBA00023157"/>
    </source>
</evidence>
<accession>A0A7J7MRJ0</accession>
<feature type="chain" id="PRO_5029702627" description="Phytocyanin domain-containing protein" evidence="10">
    <location>
        <begin position="29"/>
        <end position="171"/>
    </location>
</feature>
<keyword evidence="6" id="KW-0325">Glycoprotein</keyword>
<dbReference type="FunFam" id="2.60.40.420:FF:000010">
    <property type="entry name" value="Early nodulin-like protein 1"/>
    <property type="match status" value="1"/>
</dbReference>
<evidence type="ECO:0000256" key="6">
    <source>
        <dbReference type="ARBA" id="ARBA00023180"/>
    </source>
</evidence>
<keyword evidence="2" id="KW-0336">GPI-anchor</keyword>
<dbReference type="AlphaFoldDB" id="A0A7J7MRJ0"/>